<dbReference type="Pfam" id="PF12710">
    <property type="entry name" value="HAD"/>
    <property type="match status" value="1"/>
</dbReference>
<dbReference type="PATRIC" id="fig|652.5.peg.2568"/>
<dbReference type="InterPro" id="IPR006385">
    <property type="entry name" value="HAD_hydro_SerB1"/>
</dbReference>
<accession>A0A0S2SEY0</accession>
<evidence type="ECO:0000256" key="3">
    <source>
        <dbReference type="ARBA" id="ARBA00022842"/>
    </source>
</evidence>
<dbReference type="GO" id="GO:0016787">
    <property type="term" value="F:hydrolase activity"/>
    <property type="evidence" value="ECO:0007669"/>
    <property type="project" value="UniProtKB-KW"/>
</dbReference>
<protein>
    <submittedName>
        <fullName evidence="4">HAD-superfamily hydrolase</fullName>
    </submittedName>
</protein>
<dbReference type="SUPFAM" id="SSF56784">
    <property type="entry name" value="HAD-like"/>
    <property type="match status" value="1"/>
</dbReference>
<dbReference type="NCBIfam" id="TIGR01490">
    <property type="entry name" value="HAD-SF-IB-hyp1"/>
    <property type="match status" value="1"/>
</dbReference>
<dbReference type="PANTHER" id="PTHR43344">
    <property type="entry name" value="PHOSPHOSERINE PHOSPHATASE"/>
    <property type="match status" value="1"/>
</dbReference>
<keyword evidence="2 4" id="KW-0378">Hydrolase</keyword>
<evidence type="ECO:0000313" key="4">
    <source>
        <dbReference type="EMBL" id="ALP40234.1"/>
    </source>
</evidence>
<dbReference type="CDD" id="cd02612">
    <property type="entry name" value="HAD_PGPPase"/>
    <property type="match status" value="1"/>
</dbReference>
<sequence>MMALALFDLDETLLRGDSASLWLEYLVEQELAPADMIAREQAMMNLYHQGKLDMHDYMAFTLTPLAGKSRDWVDGHCQRFCEQWLLPRLYPQGLERIDWRRGRGDTLVLISASGEHLVAPMARHLGMEHCIAINLDECDGRLTGQTRGVLSFREGKVARLCERFGEAAGAGSFAYSDSMNDLPMLEWATFPHATNPAKALRELARARHWPVLEWQ</sequence>
<dbReference type="GO" id="GO:0046872">
    <property type="term" value="F:metal ion binding"/>
    <property type="evidence" value="ECO:0007669"/>
    <property type="project" value="UniProtKB-KW"/>
</dbReference>
<reference evidence="4 5" key="2">
    <citation type="journal article" date="2016" name="Genome Announc.">
        <title>Complete Genome Sequence of the Highly Virulent Aeromonas schubertii Strain WL1483, Isolated from Diseased Snakehead Fish (Channa argus) in China.</title>
        <authorList>
            <person name="Liu L."/>
            <person name="Li N."/>
            <person name="Zhang D."/>
            <person name="Fu X."/>
            <person name="Shi C."/>
            <person name="Lin Q."/>
            <person name="Hao G."/>
        </authorList>
    </citation>
    <scope>NUCLEOTIDE SEQUENCE [LARGE SCALE GENOMIC DNA]</scope>
    <source>
        <strain evidence="4 5">WL1483</strain>
    </source>
</reference>
<dbReference type="PANTHER" id="PTHR43344:SF13">
    <property type="entry name" value="PHOSPHATASE RV3661-RELATED"/>
    <property type="match status" value="1"/>
</dbReference>
<dbReference type="EMBL" id="CP013067">
    <property type="protein sequence ID" value="ALP40234.1"/>
    <property type="molecule type" value="Genomic_DNA"/>
</dbReference>
<dbReference type="Gene3D" id="1.20.1440.100">
    <property type="entry name" value="SG protein - dephosphorylation function"/>
    <property type="match status" value="1"/>
</dbReference>
<keyword evidence="3" id="KW-0460">Magnesium</keyword>
<dbReference type="AlphaFoldDB" id="A0A0S2SEY0"/>
<dbReference type="Proteomes" id="UP000058114">
    <property type="component" value="Chromosome"/>
</dbReference>
<dbReference type="InterPro" id="IPR023214">
    <property type="entry name" value="HAD_sf"/>
</dbReference>
<evidence type="ECO:0000313" key="5">
    <source>
        <dbReference type="Proteomes" id="UP000058114"/>
    </source>
</evidence>
<gene>
    <name evidence="4" type="ORF">WL1483_815</name>
</gene>
<organism evidence="4 5">
    <name type="scientific">Aeromonas schubertii</name>
    <dbReference type="NCBI Taxonomy" id="652"/>
    <lineage>
        <taxon>Bacteria</taxon>
        <taxon>Pseudomonadati</taxon>
        <taxon>Pseudomonadota</taxon>
        <taxon>Gammaproteobacteria</taxon>
        <taxon>Aeromonadales</taxon>
        <taxon>Aeromonadaceae</taxon>
        <taxon>Aeromonas</taxon>
    </lineage>
</organism>
<evidence type="ECO:0000256" key="1">
    <source>
        <dbReference type="ARBA" id="ARBA00022723"/>
    </source>
</evidence>
<dbReference type="NCBIfam" id="TIGR01488">
    <property type="entry name" value="HAD-SF-IB"/>
    <property type="match status" value="1"/>
</dbReference>
<keyword evidence="1" id="KW-0479">Metal-binding</keyword>
<dbReference type="InterPro" id="IPR036412">
    <property type="entry name" value="HAD-like_sf"/>
</dbReference>
<dbReference type="Gene3D" id="3.40.50.1000">
    <property type="entry name" value="HAD superfamily/HAD-like"/>
    <property type="match status" value="1"/>
</dbReference>
<reference evidence="5" key="1">
    <citation type="submission" date="2015-10" db="EMBL/GenBank/DDBJ databases">
        <title>Complete Genome Sequence of Aeromonas schubertii strain WL1483.</title>
        <authorList>
            <person name="Liu L."/>
        </authorList>
    </citation>
    <scope>NUCLEOTIDE SEQUENCE [LARGE SCALE GENOMIC DNA]</scope>
    <source>
        <strain evidence="5">WL1483</strain>
    </source>
</reference>
<name>A0A0S2SEY0_9GAMM</name>
<evidence type="ECO:0000256" key="2">
    <source>
        <dbReference type="ARBA" id="ARBA00022801"/>
    </source>
</evidence>
<proteinExistence type="predicted"/>
<dbReference type="InterPro" id="IPR050582">
    <property type="entry name" value="HAD-like_SerB"/>
</dbReference>
<dbReference type="KEGG" id="asr:WL1483_815"/>